<evidence type="ECO:0000256" key="3">
    <source>
        <dbReference type="ARBA" id="ARBA00023125"/>
    </source>
</evidence>
<evidence type="ECO:0008006" key="7">
    <source>
        <dbReference type="Google" id="ProtNLM"/>
    </source>
</evidence>
<evidence type="ECO:0000256" key="2">
    <source>
        <dbReference type="ARBA" id="ARBA00023015"/>
    </source>
</evidence>
<keyword evidence="4" id="KW-0804">Transcription</keyword>
<evidence type="ECO:0000256" key="1">
    <source>
        <dbReference type="ARBA" id="ARBA00010234"/>
    </source>
</evidence>
<accession>A0A1T0B1T9</accession>
<dbReference type="GO" id="GO:0003677">
    <property type="term" value="F:DNA binding"/>
    <property type="evidence" value="ECO:0007669"/>
    <property type="project" value="UniProtKB-KW"/>
</dbReference>
<dbReference type="EMBL" id="MUYB01000021">
    <property type="protein sequence ID" value="OOS04150.1"/>
    <property type="molecule type" value="Genomic_DNA"/>
</dbReference>
<dbReference type="AlphaFoldDB" id="A0A1T0B1T9"/>
<keyword evidence="6" id="KW-1185">Reference proteome</keyword>
<proteinExistence type="inferred from homology"/>
<comment type="caution">
    <text evidence="5">The sequence shown here is derived from an EMBL/GenBank/DDBJ whole genome shotgun (WGS) entry which is preliminary data.</text>
</comment>
<gene>
    <name evidence="5" type="ORF">B0188_05655</name>
</gene>
<dbReference type="STRING" id="123822.B0188_05655"/>
<dbReference type="Pfam" id="PF06530">
    <property type="entry name" value="Phage_antitermQ"/>
    <property type="match status" value="1"/>
</dbReference>
<dbReference type="InterPro" id="IPR010534">
    <property type="entry name" value="Phage_933W_GpQ"/>
</dbReference>
<comment type="similarity">
    <text evidence="1">Belongs to the phage antitermination Q type 1 family.</text>
</comment>
<dbReference type="GO" id="GO:0060567">
    <property type="term" value="P:negative regulation of termination of DNA-templated transcription"/>
    <property type="evidence" value="ECO:0007669"/>
    <property type="project" value="InterPro"/>
</dbReference>
<evidence type="ECO:0000313" key="6">
    <source>
        <dbReference type="Proteomes" id="UP000190023"/>
    </source>
</evidence>
<organism evidence="5 6">
    <name type="scientific">[Haemophilus] felis</name>
    <dbReference type="NCBI Taxonomy" id="123822"/>
    <lineage>
        <taxon>Bacteria</taxon>
        <taxon>Pseudomonadati</taxon>
        <taxon>Pseudomonadota</taxon>
        <taxon>Gammaproteobacteria</taxon>
        <taxon>Pasteurellales</taxon>
        <taxon>Pasteurellaceae</taxon>
    </lineage>
</organism>
<evidence type="ECO:0000313" key="5">
    <source>
        <dbReference type="EMBL" id="OOS04150.1"/>
    </source>
</evidence>
<evidence type="ECO:0000256" key="4">
    <source>
        <dbReference type="ARBA" id="ARBA00023163"/>
    </source>
</evidence>
<keyword evidence="3" id="KW-0238">DNA-binding</keyword>
<name>A0A1T0B1T9_9PAST</name>
<protein>
    <recommendedName>
        <fullName evidence="7">Antitermination protein</fullName>
    </recommendedName>
</protein>
<keyword evidence="2" id="KW-0805">Transcription regulation</keyword>
<reference evidence="5 6" key="1">
    <citation type="submission" date="2017-02" db="EMBL/GenBank/DDBJ databases">
        <title>Draft genome sequence of Haemophilus felis CCUG 31170 type strain.</title>
        <authorList>
            <person name="Engstrom-Jakobsson H."/>
            <person name="Salva-Serra F."/>
            <person name="Thorell K."/>
            <person name="Gonzales-Siles L."/>
            <person name="Karlsson R."/>
            <person name="Boulund F."/>
            <person name="Engstrand L."/>
            <person name="Kristiansson E."/>
            <person name="Moore E."/>
        </authorList>
    </citation>
    <scope>NUCLEOTIDE SEQUENCE [LARGE SCALE GENOMIC DNA]</scope>
    <source>
        <strain evidence="5 6">CCUG 31170</strain>
    </source>
</reference>
<sequence length="169" mass="19677">MRKDFGGLKLTEEQELWVKEWLYKWGAWIRSGRLDKRQVNIIGRLMQSVQPANPQDPICTDEEGLAISIVIDQFFASMDKELHFIVYGYYVNKMTTHRITTLLYDEIQPRLMRGVAGKMAHRKPSHRTVNRYVNERLDLANAIIHELLVKAFIVLRNGCQNAGNIKISY</sequence>
<dbReference type="Proteomes" id="UP000190023">
    <property type="component" value="Unassembled WGS sequence"/>
</dbReference>
<dbReference type="OrthoDB" id="6473838at2"/>